<reference evidence="3" key="1">
    <citation type="submission" date="2021-02" db="EMBL/GenBank/DDBJ databases">
        <authorList>
            <person name="Nowell W R."/>
        </authorList>
    </citation>
    <scope>NUCLEOTIDE SEQUENCE</scope>
</reference>
<name>A0A814NXG2_9BILA</name>
<protein>
    <recommendedName>
        <fullName evidence="5">Transmembrane protein</fullName>
    </recommendedName>
</protein>
<dbReference type="EMBL" id="CAJNOT010000867">
    <property type="protein sequence ID" value="CAF1098316.1"/>
    <property type="molecule type" value="Genomic_DNA"/>
</dbReference>
<comment type="caution">
    <text evidence="3">The sequence shown here is derived from an EMBL/GenBank/DDBJ whole genome shotgun (WGS) entry which is preliminary data.</text>
</comment>
<feature type="transmembrane region" description="Helical" evidence="1">
    <location>
        <begin position="269"/>
        <end position="294"/>
    </location>
</feature>
<evidence type="ECO:0000313" key="4">
    <source>
        <dbReference type="Proteomes" id="UP000663864"/>
    </source>
</evidence>
<feature type="signal peptide" evidence="2">
    <location>
        <begin position="1"/>
        <end position="17"/>
    </location>
</feature>
<accession>A0A814NXG2</accession>
<keyword evidence="1" id="KW-0812">Transmembrane</keyword>
<keyword evidence="2" id="KW-0732">Signal</keyword>
<proteinExistence type="predicted"/>
<evidence type="ECO:0008006" key="5">
    <source>
        <dbReference type="Google" id="ProtNLM"/>
    </source>
</evidence>
<dbReference type="AlphaFoldDB" id="A0A814NXG2"/>
<keyword evidence="1" id="KW-0472">Membrane</keyword>
<dbReference type="Proteomes" id="UP000663864">
    <property type="component" value="Unassembled WGS sequence"/>
</dbReference>
<sequence length="349" mass="40909">MIIIIFFIIILFSNIHGHCLIFNHHDKNDSINQCELHQSNHYGYSQCLRCYMNEPMISLENITIELQCSPILNLHCIDLYFNDTQSYENFSLQNIDFINKLFDKNHDIRPEERNSLSIHIKYDILDKLSFDTFRLFNNVKNRNYHGLQFELNNRHDQLTLKINRDIQNMTLYALQISIYCGFKGLYQYNYVPGSERLLPVESLTCEIPITFSTITSNMFTYMTNVTFKSQQDLCLPIFIPSTITISPIIITETSSNILLSISHKKSKSIIRIIILLTSCLLCLLILFIICCFKYRRYYRSKLSRKTETTSELSISQDTSVETPLSLNDKPKLEQPISRMRAIQIFEDDI</sequence>
<evidence type="ECO:0000256" key="1">
    <source>
        <dbReference type="SAM" id="Phobius"/>
    </source>
</evidence>
<evidence type="ECO:0000313" key="3">
    <source>
        <dbReference type="EMBL" id="CAF1098316.1"/>
    </source>
</evidence>
<gene>
    <name evidence="3" type="ORF">ZHD862_LOCUS17457</name>
</gene>
<evidence type="ECO:0000256" key="2">
    <source>
        <dbReference type="SAM" id="SignalP"/>
    </source>
</evidence>
<organism evidence="3 4">
    <name type="scientific">Rotaria sordida</name>
    <dbReference type="NCBI Taxonomy" id="392033"/>
    <lineage>
        <taxon>Eukaryota</taxon>
        <taxon>Metazoa</taxon>
        <taxon>Spiralia</taxon>
        <taxon>Gnathifera</taxon>
        <taxon>Rotifera</taxon>
        <taxon>Eurotatoria</taxon>
        <taxon>Bdelloidea</taxon>
        <taxon>Philodinida</taxon>
        <taxon>Philodinidae</taxon>
        <taxon>Rotaria</taxon>
    </lineage>
</organism>
<feature type="chain" id="PRO_5032859466" description="Transmembrane protein" evidence="2">
    <location>
        <begin position="18"/>
        <end position="349"/>
    </location>
</feature>
<keyword evidence="1" id="KW-1133">Transmembrane helix</keyword>